<dbReference type="EMBL" id="CAJNOQ010017764">
    <property type="protein sequence ID" value="CAF1407250.1"/>
    <property type="molecule type" value="Genomic_DNA"/>
</dbReference>
<proteinExistence type="predicted"/>
<organism evidence="2 4">
    <name type="scientific">Didymodactylos carnosus</name>
    <dbReference type="NCBI Taxonomy" id="1234261"/>
    <lineage>
        <taxon>Eukaryota</taxon>
        <taxon>Metazoa</taxon>
        <taxon>Spiralia</taxon>
        <taxon>Gnathifera</taxon>
        <taxon>Rotifera</taxon>
        <taxon>Eurotatoria</taxon>
        <taxon>Bdelloidea</taxon>
        <taxon>Philodinida</taxon>
        <taxon>Philodinidae</taxon>
        <taxon>Didymodactylos</taxon>
    </lineage>
</organism>
<reference evidence="2" key="1">
    <citation type="submission" date="2021-02" db="EMBL/GenBank/DDBJ databases">
        <authorList>
            <person name="Nowell W R."/>
        </authorList>
    </citation>
    <scope>NUCLEOTIDE SEQUENCE</scope>
</reference>
<dbReference type="EMBL" id="CAJOBC010083184">
    <property type="protein sequence ID" value="CAF4297900.1"/>
    <property type="molecule type" value="Genomic_DNA"/>
</dbReference>
<sequence>MVEKQTAADLKQNILDLLTKLDKRNIRLPNTKTRLQTKSEQDYNIDYEDIEYRYSILKDLEFIPINDIHDLNRQAKAMEEEMEQDDDSESTVSNIMIKLHLLFYLILSNDDEDEVITRTVKGIPIVQTLEHRQQDLLNELFNIPLNDIKSHLMEKNIEFEKFYCSDTFDLLLTRAEQCSLTNDPFIEGLYLYIENKLRPLYELSTVQLVTQMKEKYFDIDDGVITRKKIIEYLENNPISRGLTDFLRKTKMKKLLLTDDLGPYNKLFDTYCDKIDNPLKRKIYYTRASAATIQEKGHVTENKDLLWSSADDANTQSKEPKMMMFSKVTTAINTLPFKNRSTIQSSVSEDVQFRALYEHPSTVNNNKSRKAAKRKRRDKTNTRKRKQFFANK</sequence>
<dbReference type="AlphaFoldDB" id="A0A815LT00"/>
<evidence type="ECO:0000256" key="1">
    <source>
        <dbReference type="SAM" id="MobiDB-lite"/>
    </source>
</evidence>
<feature type="compositionally biased region" description="Basic residues" evidence="1">
    <location>
        <begin position="366"/>
        <end position="391"/>
    </location>
</feature>
<evidence type="ECO:0000313" key="4">
    <source>
        <dbReference type="Proteomes" id="UP000663829"/>
    </source>
</evidence>
<comment type="caution">
    <text evidence="2">The sequence shown here is derived from an EMBL/GenBank/DDBJ whole genome shotgun (WGS) entry which is preliminary data.</text>
</comment>
<accession>A0A815LT00</accession>
<dbReference type="Proteomes" id="UP000681722">
    <property type="component" value="Unassembled WGS sequence"/>
</dbReference>
<gene>
    <name evidence="2" type="ORF">GPM918_LOCUS33413</name>
    <name evidence="3" type="ORF">SRO942_LOCUS34094</name>
</gene>
<evidence type="ECO:0000313" key="3">
    <source>
        <dbReference type="EMBL" id="CAF4297900.1"/>
    </source>
</evidence>
<feature type="region of interest" description="Disordered" evidence="1">
    <location>
        <begin position="360"/>
        <end position="391"/>
    </location>
</feature>
<protein>
    <submittedName>
        <fullName evidence="2">Uncharacterized protein</fullName>
    </submittedName>
</protein>
<keyword evidence="4" id="KW-1185">Reference proteome</keyword>
<dbReference type="Proteomes" id="UP000663829">
    <property type="component" value="Unassembled WGS sequence"/>
</dbReference>
<name>A0A815LT00_9BILA</name>
<evidence type="ECO:0000313" key="2">
    <source>
        <dbReference type="EMBL" id="CAF1407250.1"/>
    </source>
</evidence>